<feature type="non-terminal residue" evidence="1">
    <location>
        <position position="1"/>
    </location>
</feature>
<evidence type="ECO:0000313" key="2">
    <source>
        <dbReference type="Proteomes" id="UP000076532"/>
    </source>
</evidence>
<proteinExistence type="predicted"/>
<accession>A0A166E1Q4</accession>
<protein>
    <submittedName>
        <fullName evidence="1">Uncharacterized protein</fullName>
    </submittedName>
</protein>
<dbReference type="Proteomes" id="UP000076532">
    <property type="component" value="Unassembled WGS sequence"/>
</dbReference>
<dbReference type="AlphaFoldDB" id="A0A166E1Q4"/>
<sequence length="124" mass="13947">KRVVAEVIADAFPSFDHQGVVVSPYDEEVKRDLAFKRELAERIIDLSMNIHAWSSARPTLQSERQARELEKNINDVIAIESEQGEFSDSRSSSVLSFAEKSRESLREFLNRIKAALAALVNLAS</sequence>
<dbReference type="OrthoDB" id="3224400at2759"/>
<keyword evidence="2" id="KW-1185">Reference proteome</keyword>
<name>A0A166E1Q4_9AGAM</name>
<reference evidence="1 2" key="1">
    <citation type="journal article" date="2016" name="Mol. Biol. Evol.">
        <title>Comparative Genomics of Early-Diverging Mushroom-Forming Fungi Provides Insights into the Origins of Lignocellulose Decay Capabilities.</title>
        <authorList>
            <person name="Nagy L.G."/>
            <person name="Riley R."/>
            <person name="Tritt A."/>
            <person name="Adam C."/>
            <person name="Daum C."/>
            <person name="Floudas D."/>
            <person name="Sun H."/>
            <person name="Yadav J.S."/>
            <person name="Pangilinan J."/>
            <person name="Larsson K.H."/>
            <person name="Matsuura K."/>
            <person name="Barry K."/>
            <person name="Labutti K."/>
            <person name="Kuo R."/>
            <person name="Ohm R.A."/>
            <person name="Bhattacharya S.S."/>
            <person name="Shirouzu T."/>
            <person name="Yoshinaga Y."/>
            <person name="Martin F.M."/>
            <person name="Grigoriev I.V."/>
            <person name="Hibbett D.S."/>
        </authorList>
    </citation>
    <scope>NUCLEOTIDE SEQUENCE [LARGE SCALE GENOMIC DNA]</scope>
    <source>
        <strain evidence="1 2">CBS 109695</strain>
    </source>
</reference>
<dbReference type="EMBL" id="KV417606">
    <property type="protein sequence ID" value="KZP15301.1"/>
    <property type="molecule type" value="Genomic_DNA"/>
</dbReference>
<evidence type="ECO:0000313" key="1">
    <source>
        <dbReference type="EMBL" id="KZP15301.1"/>
    </source>
</evidence>
<gene>
    <name evidence="1" type="ORF">FIBSPDRAFT_714396</name>
</gene>
<organism evidence="1 2">
    <name type="scientific">Athelia psychrophila</name>
    <dbReference type="NCBI Taxonomy" id="1759441"/>
    <lineage>
        <taxon>Eukaryota</taxon>
        <taxon>Fungi</taxon>
        <taxon>Dikarya</taxon>
        <taxon>Basidiomycota</taxon>
        <taxon>Agaricomycotina</taxon>
        <taxon>Agaricomycetes</taxon>
        <taxon>Agaricomycetidae</taxon>
        <taxon>Atheliales</taxon>
        <taxon>Atheliaceae</taxon>
        <taxon>Athelia</taxon>
    </lineage>
</organism>
<feature type="non-terminal residue" evidence="1">
    <location>
        <position position="124"/>
    </location>
</feature>